<feature type="repeat" description="ANK" evidence="3">
    <location>
        <begin position="590"/>
        <end position="622"/>
    </location>
</feature>
<dbReference type="InterPro" id="IPR030395">
    <property type="entry name" value="GP_PDE_dom"/>
</dbReference>
<dbReference type="SUPFAM" id="SSF48403">
    <property type="entry name" value="Ankyrin repeat"/>
    <property type="match status" value="1"/>
</dbReference>
<feature type="region of interest" description="Disordered" evidence="4">
    <location>
        <begin position="949"/>
        <end position="1024"/>
    </location>
</feature>
<dbReference type="PROSITE" id="PS51704">
    <property type="entry name" value="GP_PDE"/>
    <property type="match status" value="1"/>
</dbReference>
<feature type="repeat" description="ANK" evidence="3">
    <location>
        <begin position="491"/>
        <end position="523"/>
    </location>
</feature>
<feature type="domain" description="SPX" evidence="5">
    <location>
        <begin position="1"/>
        <end position="265"/>
    </location>
</feature>
<comment type="caution">
    <text evidence="7">The sequence shown here is derived from an EMBL/GenBank/DDBJ whole genome shotgun (WGS) entry which is preliminary data.</text>
</comment>
<evidence type="ECO:0000313" key="7">
    <source>
        <dbReference type="EMBL" id="KAK0535123.1"/>
    </source>
</evidence>
<evidence type="ECO:0000256" key="1">
    <source>
        <dbReference type="ARBA" id="ARBA00022737"/>
    </source>
</evidence>
<feature type="repeat" description="ANK" evidence="3">
    <location>
        <begin position="524"/>
        <end position="556"/>
    </location>
</feature>
<evidence type="ECO:0000256" key="3">
    <source>
        <dbReference type="PROSITE-ProRule" id="PRU00023"/>
    </source>
</evidence>
<name>A0AAN6GEM9_9BASI</name>
<dbReference type="PANTHER" id="PTHR24198:SF165">
    <property type="entry name" value="ANKYRIN REPEAT-CONTAINING PROTEIN-RELATED"/>
    <property type="match status" value="1"/>
</dbReference>
<dbReference type="GO" id="GO:0008081">
    <property type="term" value="F:phosphoric diester hydrolase activity"/>
    <property type="evidence" value="ECO:0007669"/>
    <property type="project" value="InterPro"/>
</dbReference>
<feature type="compositionally biased region" description="Basic and acidic residues" evidence="4">
    <location>
        <begin position="682"/>
        <end position="709"/>
    </location>
</feature>
<dbReference type="Pfam" id="PF12796">
    <property type="entry name" value="Ank_2"/>
    <property type="match status" value="3"/>
</dbReference>
<dbReference type="CDD" id="cd14483">
    <property type="entry name" value="SPX_PHO81_NUC-2_like"/>
    <property type="match status" value="1"/>
</dbReference>
<dbReference type="EMBL" id="JAPDMQ010000102">
    <property type="protein sequence ID" value="KAK0535123.1"/>
    <property type="molecule type" value="Genomic_DNA"/>
</dbReference>
<dbReference type="PRINTS" id="PR01415">
    <property type="entry name" value="ANKYRIN"/>
</dbReference>
<keyword evidence="2 3" id="KW-0040">ANK repeat</keyword>
<feature type="domain" description="GP-PDE" evidence="6">
    <location>
        <begin position="1012"/>
        <end position="1314"/>
    </location>
</feature>
<evidence type="ECO:0000313" key="8">
    <source>
        <dbReference type="Proteomes" id="UP001176521"/>
    </source>
</evidence>
<dbReference type="InterPro" id="IPR057506">
    <property type="entry name" value="C2_GPCPD1"/>
</dbReference>
<evidence type="ECO:0000256" key="4">
    <source>
        <dbReference type="SAM" id="MobiDB-lite"/>
    </source>
</evidence>
<keyword evidence="1" id="KW-0677">Repeat</keyword>
<dbReference type="InterPro" id="IPR036770">
    <property type="entry name" value="Ankyrin_rpt-contain_sf"/>
</dbReference>
<dbReference type="PROSITE" id="PS50297">
    <property type="entry name" value="ANK_REP_REGION"/>
    <property type="match status" value="2"/>
</dbReference>
<evidence type="ECO:0000256" key="2">
    <source>
        <dbReference type="ARBA" id="ARBA00023043"/>
    </source>
</evidence>
<evidence type="ECO:0000259" key="6">
    <source>
        <dbReference type="PROSITE" id="PS51704"/>
    </source>
</evidence>
<feature type="region of interest" description="Disordered" evidence="4">
    <location>
        <begin position="674"/>
        <end position="755"/>
    </location>
</feature>
<protein>
    <submittedName>
        <fullName evidence="7">Phosphate system positive regulatory protein pho81</fullName>
    </submittedName>
</protein>
<dbReference type="InterPro" id="IPR004331">
    <property type="entry name" value="SPX_dom"/>
</dbReference>
<keyword evidence="8" id="KW-1185">Reference proteome</keyword>
<dbReference type="SMART" id="SM00248">
    <property type="entry name" value="ANK"/>
    <property type="match status" value="7"/>
</dbReference>
<feature type="compositionally biased region" description="Gly residues" evidence="4">
    <location>
        <begin position="1015"/>
        <end position="1024"/>
    </location>
</feature>
<dbReference type="InterPro" id="IPR017946">
    <property type="entry name" value="PLC-like_Pdiesterase_TIM-brl"/>
</dbReference>
<dbReference type="GO" id="GO:0006629">
    <property type="term" value="P:lipid metabolic process"/>
    <property type="evidence" value="ECO:0007669"/>
    <property type="project" value="InterPro"/>
</dbReference>
<dbReference type="Proteomes" id="UP001176521">
    <property type="component" value="Unassembled WGS sequence"/>
</dbReference>
<dbReference type="PANTHER" id="PTHR24198">
    <property type="entry name" value="ANKYRIN REPEAT AND PROTEIN KINASE DOMAIN-CONTAINING PROTEIN"/>
    <property type="match status" value="1"/>
</dbReference>
<reference evidence="7" key="1">
    <citation type="journal article" date="2023" name="PhytoFront">
        <title>Draft Genome Resources of Seven Strains of Tilletia horrida, Causal Agent of Kernel Smut of Rice.</title>
        <authorList>
            <person name="Khanal S."/>
            <person name="Antony Babu S."/>
            <person name="Zhou X.G."/>
        </authorList>
    </citation>
    <scope>NUCLEOTIDE SEQUENCE</scope>
    <source>
        <strain evidence="7">TX3</strain>
    </source>
</reference>
<sequence>MKFGKHLASQQISGWAPYYIDYKGLKKIINSLEKGRLADAALLATGVRPDSDSVPSSSPAFSSALNSGTLAPTTDVAAQGVTGLLPSSSAALSPVDPASIGMPPAAAQILPEDSGSAELKQHRALFFWKLERELEKINTFYLQKEAELKERLKMLLHKRHAIESRVTVPPPSASLGSNPAPASLDSSNGVPMELNSLVPHPAPRIVRRISKDSPSFIALYEGFRYFEKDLSKLQQFIELNATGFRKILKKWDKRSKSQTKELYLARQVEVQPCFNREFIAEMSDVAAQNLLELENISESDGSRLPFSFSSRSGANGFAELGGANGFAARADAISAEKRLDFAAARELEVDTLSDLEKHLSTSLENGRIEQARTMIRAALSSEDEVAVSRIVWRALLEVPEDRAQHALEAEIPNYAFVDDINFRTCLHEAALAGSLILVKACVERGQVDVGQRDVYGRTPLSCAALCGHADICTYLLQQPSPAADPNTVDLDGFSPLVLAVMAGRVYVVEILLACNVAVDSREPSDLNPLCLSAKGGHVAITKLLLERGAKIIANAEGLTPQALAARDGHLDVLRLVCDAGADVNVKEKGTLWTPLFFAAEAGHAECVQLLLERGADVNAKDEKARTAAFYAAWNGRIDCLLMLLAATGQGPSTASSQSSIASGSLPAGLIREARRPSAVSLRKSERERERGQAAARERERSTRDTDRMTGIETDSSTEVSPAFRKRSRPTYVTAGGEVDDTDMSTVDGDGGAGGGAGLDDLGDLDDMGEIDMIPSLSLPPPIIPFRTYGHNYLDKRALVSVSLTNSSVKLYKHEDPNRPEQFSTSSLKLVMTSRPDESALSIPSNIVLPLADEREVFSFQVDSLDRFSIEWELMPTFGSKVIGKAVALPSSFEGMKDRKRFVLPLQDVYLKVVGEVSFELDFVKPFDSVQLEIGGRVETYWKSMLPSPATTAAGHRMTPTSGGGAGVSNGAAAPPGGPGSDFGSPSSVPPLSALSSQAPSIGTASQSQSQAASVSGGGGGAGVSGGANDRQASFIMGSSLSGDYLLVTVQVTSDGVAVVHGEPTLPVPGLDVYVGGVQSQQFLGLAQSSNRQLASTDEDSRRRMSLSDWRDALRGRMTTLRSLLEIVPVSIGIDLDILYPSSTDMRDNPVLPKMEVNQFVDAILHTVYDAGAAHREQSRKILFSSRSPTVCTALNWKQPNYAVFFASDCGISLVESSKGILAPSTRKEVDPRRQSVSEAVRFARSNNLMGIMADALLLSRAPQLVNSVKAAGLLLITTGASVFDIPGAIEISPEQNVDGSVYDGLVELPGESYP</sequence>
<dbReference type="Pfam" id="PF03105">
    <property type="entry name" value="SPX"/>
    <property type="match status" value="2"/>
</dbReference>
<feature type="compositionally biased region" description="Low complexity" evidence="4">
    <location>
        <begin position="981"/>
        <end position="1014"/>
    </location>
</feature>
<organism evidence="7 8">
    <name type="scientific">Tilletia horrida</name>
    <dbReference type="NCBI Taxonomy" id="155126"/>
    <lineage>
        <taxon>Eukaryota</taxon>
        <taxon>Fungi</taxon>
        <taxon>Dikarya</taxon>
        <taxon>Basidiomycota</taxon>
        <taxon>Ustilaginomycotina</taxon>
        <taxon>Exobasidiomycetes</taxon>
        <taxon>Tilletiales</taxon>
        <taxon>Tilletiaceae</taxon>
        <taxon>Tilletia</taxon>
    </lineage>
</organism>
<dbReference type="InterPro" id="IPR002110">
    <property type="entry name" value="Ankyrin_rpt"/>
</dbReference>
<dbReference type="PROSITE" id="PS50088">
    <property type="entry name" value="ANK_REPEAT"/>
    <property type="match status" value="4"/>
</dbReference>
<dbReference type="Pfam" id="PF03009">
    <property type="entry name" value="GDPD"/>
    <property type="match status" value="1"/>
</dbReference>
<evidence type="ECO:0000259" key="5">
    <source>
        <dbReference type="PROSITE" id="PS51382"/>
    </source>
</evidence>
<dbReference type="Gene3D" id="3.20.20.190">
    <property type="entry name" value="Phosphatidylinositol (PI) phosphodiesterase"/>
    <property type="match status" value="1"/>
</dbReference>
<accession>A0AAN6GEM9</accession>
<gene>
    <name evidence="7" type="primary">PHO81</name>
    <name evidence="7" type="ORF">OC842_002425</name>
</gene>
<feature type="repeat" description="ANK" evidence="3">
    <location>
        <begin position="556"/>
        <end position="588"/>
    </location>
</feature>
<dbReference type="SUPFAM" id="SSF51695">
    <property type="entry name" value="PLC-like phosphodiesterases"/>
    <property type="match status" value="1"/>
</dbReference>
<dbReference type="Pfam" id="PF25329">
    <property type="entry name" value="C2_GDE1"/>
    <property type="match status" value="1"/>
</dbReference>
<proteinExistence type="predicted"/>
<dbReference type="Gene3D" id="1.25.40.20">
    <property type="entry name" value="Ankyrin repeat-containing domain"/>
    <property type="match status" value="1"/>
</dbReference>
<dbReference type="PROSITE" id="PS51382">
    <property type="entry name" value="SPX"/>
    <property type="match status" value="1"/>
</dbReference>